<dbReference type="RefSeq" id="WP_115571127.1">
    <property type="nucleotide sequence ID" value="NZ_NXLT01000003.1"/>
</dbReference>
<reference evidence="1 2" key="1">
    <citation type="submission" date="2018-04" db="EMBL/GenBank/DDBJ databases">
        <title>Novel Campyloabacter and Helicobacter Species and Strains.</title>
        <authorList>
            <person name="Mannion A.J."/>
            <person name="Shen Z."/>
            <person name="Fox J.G."/>
        </authorList>
    </citation>
    <scope>NUCLEOTIDE SEQUENCE [LARGE SCALE GENOMIC DNA]</scope>
    <source>
        <strain evidence="1 2">MIT 12-6600</strain>
    </source>
</reference>
<organism evidence="1 2">
    <name type="scientific">Helicobacter equorum</name>
    <dbReference type="NCBI Taxonomy" id="361872"/>
    <lineage>
        <taxon>Bacteria</taxon>
        <taxon>Pseudomonadati</taxon>
        <taxon>Campylobacterota</taxon>
        <taxon>Epsilonproteobacteria</taxon>
        <taxon>Campylobacterales</taxon>
        <taxon>Helicobacteraceae</taxon>
        <taxon>Helicobacter</taxon>
    </lineage>
</organism>
<evidence type="ECO:0000313" key="2">
    <source>
        <dbReference type="Proteomes" id="UP000256514"/>
    </source>
</evidence>
<dbReference type="Proteomes" id="UP000256514">
    <property type="component" value="Unassembled WGS sequence"/>
</dbReference>
<accession>A0A3D8IQ75</accession>
<keyword evidence="2" id="KW-1185">Reference proteome</keyword>
<dbReference type="EMBL" id="NXLT01000003">
    <property type="protein sequence ID" value="RDU67419.1"/>
    <property type="molecule type" value="Genomic_DNA"/>
</dbReference>
<gene>
    <name evidence="1" type="ORF">CQA54_05470</name>
</gene>
<dbReference type="AlphaFoldDB" id="A0A3D8IQ75"/>
<evidence type="ECO:0000313" key="1">
    <source>
        <dbReference type="EMBL" id="RDU67419.1"/>
    </source>
</evidence>
<protein>
    <submittedName>
        <fullName evidence="1">Uncharacterized protein</fullName>
    </submittedName>
</protein>
<name>A0A3D8IQ75_9HELI</name>
<proteinExistence type="predicted"/>
<comment type="caution">
    <text evidence="1">The sequence shown here is derived from an EMBL/GenBank/DDBJ whole genome shotgun (WGS) entry which is preliminary data.</text>
</comment>
<sequence length="88" mass="10092">MENIKDSIENKNISESLEKIDKTKKNLGNKKITLTESSMQKIKLMIPAFLSENDIKDKGKDNISEIVNLAIDSLFKNEFKSFIDNLEE</sequence>